<evidence type="ECO:0000313" key="4">
    <source>
        <dbReference type="Proteomes" id="UP001501094"/>
    </source>
</evidence>
<gene>
    <name evidence="3" type="ORF">GCM10009751_30360</name>
</gene>
<keyword evidence="1" id="KW-1133">Transmembrane helix</keyword>
<dbReference type="Gene3D" id="3.40.50.410">
    <property type="entry name" value="von Willebrand factor, type A domain"/>
    <property type="match status" value="1"/>
</dbReference>
<dbReference type="RefSeq" id="WP_344104447.1">
    <property type="nucleotide sequence ID" value="NZ_BAAANL010000006.1"/>
</dbReference>
<feature type="domain" description="VWFA" evidence="2">
    <location>
        <begin position="374"/>
        <end position="573"/>
    </location>
</feature>
<dbReference type="Pfam" id="PF13531">
    <property type="entry name" value="SBP_bac_11"/>
    <property type="match status" value="1"/>
</dbReference>
<accession>A0ABN2NJ04</accession>
<organism evidence="3 4">
    <name type="scientific">Myceligenerans crystallogenes</name>
    <dbReference type="NCBI Taxonomy" id="316335"/>
    <lineage>
        <taxon>Bacteria</taxon>
        <taxon>Bacillati</taxon>
        <taxon>Actinomycetota</taxon>
        <taxon>Actinomycetes</taxon>
        <taxon>Micrococcales</taxon>
        <taxon>Promicromonosporaceae</taxon>
        <taxon>Myceligenerans</taxon>
    </lineage>
</organism>
<evidence type="ECO:0000313" key="3">
    <source>
        <dbReference type="EMBL" id="GAA1869478.1"/>
    </source>
</evidence>
<dbReference type="InterPro" id="IPR002035">
    <property type="entry name" value="VWF_A"/>
</dbReference>
<dbReference type="CDD" id="cd00198">
    <property type="entry name" value="vWFA"/>
    <property type="match status" value="1"/>
</dbReference>
<feature type="transmembrane region" description="Helical" evidence="1">
    <location>
        <begin position="20"/>
        <end position="40"/>
    </location>
</feature>
<dbReference type="SMART" id="SM00327">
    <property type="entry name" value="VWA"/>
    <property type="match status" value="1"/>
</dbReference>
<dbReference type="InterPro" id="IPR036465">
    <property type="entry name" value="vWFA_dom_sf"/>
</dbReference>
<dbReference type="Proteomes" id="UP001501094">
    <property type="component" value="Unassembled WGS sequence"/>
</dbReference>
<dbReference type="Pfam" id="PF00092">
    <property type="entry name" value="VWA"/>
    <property type="match status" value="1"/>
</dbReference>
<reference evidence="3 4" key="1">
    <citation type="journal article" date="2019" name="Int. J. Syst. Evol. Microbiol.">
        <title>The Global Catalogue of Microorganisms (GCM) 10K type strain sequencing project: providing services to taxonomists for standard genome sequencing and annotation.</title>
        <authorList>
            <consortium name="The Broad Institute Genomics Platform"/>
            <consortium name="The Broad Institute Genome Sequencing Center for Infectious Disease"/>
            <person name="Wu L."/>
            <person name="Ma J."/>
        </authorList>
    </citation>
    <scope>NUCLEOTIDE SEQUENCE [LARGE SCALE GENOMIC DNA]</scope>
    <source>
        <strain evidence="3 4">JCM 14326</strain>
    </source>
</reference>
<proteinExistence type="predicted"/>
<comment type="caution">
    <text evidence="3">The sequence shown here is derived from an EMBL/GenBank/DDBJ whole genome shotgun (WGS) entry which is preliminary data.</text>
</comment>
<evidence type="ECO:0000256" key="1">
    <source>
        <dbReference type="SAM" id="Phobius"/>
    </source>
</evidence>
<protein>
    <submittedName>
        <fullName evidence="3">Substrate-binding domain-containing protein</fullName>
    </submittedName>
</protein>
<keyword evidence="4" id="KW-1185">Reference proteome</keyword>
<keyword evidence="1" id="KW-0812">Transmembrane</keyword>
<dbReference type="SUPFAM" id="SSF53300">
    <property type="entry name" value="vWA-like"/>
    <property type="match status" value="1"/>
</dbReference>
<name>A0ABN2NJ04_9MICO</name>
<dbReference type="SUPFAM" id="SSF53850">
    <property type="entry name" value="Periplasmic binding protein-like II"/>
    <property type="match status" value="1"/>
</dbReference>
<dbReference type="EMBL" id="BAAANL010000006">
    <property type="protein sequence ID" value="GAA1869478.1"/>
    <property type="molecule type" value="Genomic_DNA"/>
</dbReference>
<sequence length="573" mass="61298">MDNATGNTATRQKTAGKRGALWFAGIVLAGVAGFLVWVGVTNARNPEEPVTLTVLAGSELRSVVENPEVAESLRRSTGVTLVPTYAGTLQGAESVVGGSPKCDDGAGKQVDCDLAWFSSDRYMNLLFEERKAENPSASRPWAASTGETGRSPVVLGVKPAAAQRLGWEEGSTVPWTQIADAAEAGELSFFMTNPAASNSGFSALVSVASAFHDSAAPITVEEIDDAALTGFFSGLVRTAGSSGWLSREFTASQDEADALINYESELVALNQSGDLTENLVIVYPDEVVYADYPLTQIDAAHGDTFAGIDSWLDETATQELLTRVSYRRPQSASDALPDAAIPKADPNPVALPEDLNTADRLIDNYLKDYRDPANTIYVLDDSRSMAGTRINQLQQAFGDLTGNDTSVTGQFARFREGERISIMPYARKPGTIDTFPLEDPESSPAELDPIRDYVRTRMSAEGDATAIYEALAVAYRDIASDTTTAEGYYTSIVLMTDGENNAGASLRSLAAFEAAFEQEGWADLGVPVFVVMLGDDRQAVADVTRLAELTGGRTFDAARNSIASAFKDIRGYQ</sequence>
<dbReference type="PROSITE" id="PS50234">
    <property type="entry name" value="VWFA"/>
    <property type="match status" value="1"/>
</dbReference>
<evidence type="ECO:0000259" key="2">
    <source>
        <dbReference type="PROSITE" id="PS50234"/>
    </source>
</evidence>
<keyword evidence="1" id="KW-0472">Membrane</keyword>